<evidence type="ECO:0000259" key="3">
    <source>
        <dbReference type="Pfam" id="PF06030"/>
    </source>
</evidence>
<feature type="domain" description="WxL Interacting Protein host binding" evidence="4">
    <location>
        <begin position="229"/>
        <end position="366"/>
    </location>
</feature>
<dbReference type="InterPro" id="IPR021759">
    <property type="entry name" value="WxLIP_HBD"/>
</dbReference>
<feature type="compositionally biased region" description="Basic residues" evidence="1">
    <location>
        <begin position="414"/>
        <end position="424"/>
    </location>
</feature>
<dbReference type="HOGENOM" id="CLU_051987_1_0_9"/>
<feature type="transmembrane region" description="Helical" evidence="2">
    <location>
        <begin position="6"/>
        <end position="24"/>
    </location>
</feature>
<name>K8EM38_CARML</name>
<organism evidence="5 6">
    <name type="scientific">Carnobacterium maltaromaticum LMA28</name>
    <dbReference type="NCBI Taxonomy" id="1234679"/>
    <lineage>
        <taxon>Bacteria</taxon>
        <taxon>Bacillati</taxon>
        <taxon>Bacillota</taxon>
        <taxon>Bacilli</taxon>
        <taxon>Lactobacillales</taxon>
        <taxon>Carnobacteriaceae</taxon>
        <taxon>Carnobacterium</taxon>
    </lineage>
</organism>
<dbReference type="Pfam" id="PF06030">
    <property type="entry name" value="WxLIP_PGBD"/>
    <property type="match status" value="1"/>
</dbReference>
<keyword evidence="2" id="KW-0472">Membrane</keyword>
<dbReference type="eggNOG" id="COG1408">
    <property type="taxonomic scope" value="Bacteria"/>
</dbReference>
<sequence>MYFPIFLPELSGLTNFLLRLVLLSQSFEKKIKIRDGKKRHINFSYFLARPKRLNELFIIGGRKNMLHVKRKLIIGLIFLLSLVSVIPQANASQLKFSVEPVIPENQKDTSHSYFDLMMKPSEQQTLKVHMRNDTDNEVTVIPSVHAATTNINGVVEYGESNTKLDKTSPYNIEDIVKPTVEEVKIPAKGSTDLELKIEMPKDGFDGILAGGITLKEKDATEESEKKNAQQGLAIENKYAYVVAVVLQETDVKIDSELKLGAVEPNQVNARNVINANLQNTQAKYLNQLSVDTKITKKGESEVLYTSKKEDMQMAPNTSFAYPVSLNGEKLKAGDYTLVMTAKSMDKTWKFKKDFTIKADVAKELNEKDVTVKKDYTWLYIVIGIVLILSALVLIWFIMRKKKQEKQKQAELRRRQAKRKKRAQRAKIEKNND</sequence>
<evidence type="ECO:0000256" key="1">
    <source>
        <dbReference type="SAM" id="MobiDB-lite"/>
    </source>
</evidence>
<dbReference type="KEGG" id="cml:BN424_3553"/>
<keyword evidence="2" id="KW-0812">Transmembrane</keyword>
<feature type="region of interest" description="Disordered" evidence="1">
    <location>
        <begin position="405"/>
        <end position="432"/>
    </location>
</feature>
<feature type="transmembrane region" description="Helical" evidence="2">
    <location>
        <begin position="377"/>
        <end position="398"/>
    </location>
</feature>
<gene>
    <name evidence="5" type="primary">csc2A</name>
    <name evidence="5" type="ORF">BN424_3553</name>
</gene>
<protein>
    <submittedName>
        <fullName evidence="5">Uncharacterized protein</fullName>
    </submittedName>
</protein>
<feature type="domain" description="WxL Interacting Protein peptidoglycan binding" evidence="3">
    <location>
        <begin position="96"/>
        <end position="216"/>
    </location>
</feature>
<keyword evidence="2" id="KW-1133">Transmembrane helix</keyword>
<dbReference type="Pfam" id="PF11797">
    <property type="entry name" value="WxLIP_HBD"/>
    <property type="match status" value="1"/>
</dbReference>
<dbReference type="InterPro" id="IPR010317">
    <property type="entry name" value="WxLIP_PGBD"/>
</dbReference>
<dbReference type="STRING" id="1234679.BN424_3553"/>
<dbReference type="eggNOG" id="COG4072">
    <property type="taxonomic scope" value="Bacteria"/>
</dbReference>
<evidence type="ECO:0000313" key="5">
    <source>
        <dbReference type="EMBL" id="CCO12963.2"/>
    </source>
</evidence>
<evidence type="ECO:0000259" key="4">
    <source>
        <dbReference type="Pfam" id="PF11797"/>
    </source>
</evidence>
<accession>K8EM38</accession>
<evidence type="ECO:0000256" key="2">
    <source>
        <dbReference type="SAM" id="Phobius"/>
    </source>
</evidence>
<reference evidence="6" key="1">
    <citation type="journal article" date="2013" name="Genome Announc.">
        <title>Complete Chromosome Sequence of Carnobacterium maltaromaticum LMA 28.</title>
        <authorList>
            <person name="Cailliez-Grimal C."/>
            <person name="Chaillou S."/>
            <person name="Anba-Mondoloni J."/>
            <person name="Loux V."/>
            <person name="Afzal M.I."/>
            <person name="Rahman A."/>
            <person name="Kergourlay G."/>
            <person name="Champomier-Verges M.C."/>
            <person name="Zagorec M."/>
            <person name="Dalgaard P."/>
            <person name="Leisner J.J."/>
            <person name="Prevost H."/>
            <person name="Revol-Junelles A.M."/>
            <person name="Borges F."/>
        </authorList>
    </citation>
    <scope>NUCLEOTIDE SEQUENCE</scope>
    <source>
        <strain evidence="6">LMA28</strain>
    </source>
</reference>
<keyword evidence="6" id="KW-1185">Reference proteome</keyword>
<dbReference type="EMBL" id="HE999757">
    <property type="protein sequence ID" value="CCO12963.2"/>
    <property type="molecule type" value="Genomic_DNA"/>
</dbReference>
<dbReference type="AlphaFoldDB" id="K8EM38"/>
<dbReference type="Proteomes" id="UP000000212">
    <property type="component" value="Chromosome"/>
</dbReference>
<proteinExistence type="predicted"/>
<evidence type="ECO:0000313" key="6">
    <source>
        <dbReference type="Proteomes" id="UP000000212"/>
    </source>
</evidence>
<feature type="transmembrane region" description="Helical" evidence="2">
    <location>
        <begin position="72"/>
        <end position="89"/>
    </location>
</feature>